<accession>A0A9N9DGI5</accession>
<comment type="caution">
    <text evidence="1">The sequence shown here is derived from an EMBL/GenBank/DDBJ whole genome shotgun (WGS) entry which is preliminary data.</text>
</comment>
<proteinExistence type="predicted"/>
<organism evidence="1 2">
    <name type="scientific">Ambispora gerdemannii</name>
    <dbReference type="NCBI Taxonomy" id="144530"/>
    <lineage>
        <taxon>Eukaryota</taxon>
        <taxon>Fungi</taxon>
        <taxon>Fungi incertae sedis</taxon>
        <taxon>Mucoromycota</taxon>
        <taxon>Glomeromycotina</taxon>
        <taxon>Glomeromycetes</taxon>
        <taxon>Archaeosporales</taxon>
        <taxon>Ambisporaceae</taxon>
        <taxon>Ambispora</taxon>
    </lineage>
</organism>
<keyword evidence="2" id="KW-1185">Reference proteome</keyword>
<reference evidence="1" key="1">
    <citation type="submission" date="2021-06" db="EMBL/GenBank/DDBJ databases">
        <authorList>
            <person name="Kallberg Y."/>
            <person name="Tangrot J."/>
            <person name="Rosling A."/>
        </authorList>
    </citation>
    <scope>NUCLEOTIDE SEQUENCE</scope>
    <source>
        <strain evidence="1">MT106</strain>
    </source>
</reference>
<protein>
    <submittedName>
        <fullName evidence="1">8831_t:CDS:1</fullName>
    </submittedName>
</protein>
<evidence type="ECO:0000313" key="2">
    <source>
        <dbReference type="Proteomes" id="UP000789831"/>
    </source>
</evidence>
<name>A0A9N9DGI5_9GLOM</name>
<dbReference type="AlphaFoldDB" id="A0A9N9DGI5"/>
<dbReference type="Proteomes" id="UP000789831">
    <property type="component" value="Unassembled WGS sequence"/>
</dbReference>
<sequence length="120" mass="13202">SINPVSHQPAQGQIIHSPSPNVVNNTFCWNDNASLLLSNRIISRSGTPPPNDYPATKQITSVRAVNNTTKTTTATNNYTLDDNECQSLTPDLHDSDEEFFDAMDAFNDVQVEEAVANRII</sequence>
<feature type="non-terminal residue" evidence="1">
    <location>
        <position position="1"/>
    </location>
</feature>
<gene>
    <name evidence="1" type="ORF">AGERDE_LOCUS10912</name>
</gene>
<dbReference type="EMBL" id="CAJVPL010003849">
    <property type="protein sequence ID" value="CAG8639545.1"/>
    <property type="molecule type" value="Genomic_DNA"/>
</dbReference>
<evidence type="ECO:0000313" key="1">
    <source>
        <dbReference type="EMBL" id="CAG8639545.1"/>
    </source>
</evidence>